<organism evidence="1 2">
    <name type="scientific">Phialocephala subalpina</name>
    <dbReference type="NCBI Taxonomy" id="576137"/>
    <lineage>
        <taxon>Eukaryota</taxon>
        <taxon>Fungi</taxon>
        <taxon>Dikarya</taxon>
        <taxon>Ascomycota</taxon>
        <taxon>Pezizomycotina</taxon>
        <taxon>Leotiomycetes</taxon>
        <taxon>Helotiales</taxon>
        <taxon>Mollisiaceae</taxon>
        <taxon>Phialocephala</taxon>
        <taxon>Phialocephala fortinii species complex</taxon>
    </lineage>
</organism>
<evidence type="ECO:0000313" key="2">
    <source>
        <dbReference type="Proteomes" id="UP000184330"/>
    </source>
</evidence>
<dbReference type="AlphaFoldDB" id="A0A1L7WF62"/>
<dbReference type="EMBL" id="FJOG01000002">
    <property type="protein sequence ID" value="CZR51388.1"/>
    <property type="molecule type" value="Genomic_DNA"/>
</dbReference>
<accession>A0A1L7WF62</accession>
<gene>
    <name evidence="1" type="ORF">PAC_01263</name>
</gene>
<evidence type="ECO:0000313" key="1">
    <source>
        <dbReference type="EMBL" id="CZR51388.1"/>
    </source>
</evidence>
<dbReference type="Proteomes" id="UP000184330">
    <property type="component" value="Unassembled WGS sequence"/>
</dbReference>
<proteinExistence type="predicted"/>
<reference evidence="1 2" key="1">
    <citation type="submission" date="2016-03" db="EMBL/GenBank/DDBJ databases">
        <authorList>
            <person name="Ploux O."/>
        </authorList>
    </citation>
    <scope>NUCLEOTIDE SEQUENCE [LARGE SCALE GENOMIC DNA]</scope>
    <source>
        <strain evidence="1 2">UAMH 11012</strain>
    </source>
</reference>
<dbReference type="OrthoDB" id="10566897at2759"/>
<name>A0A1L7WF62_9HELO</name>
<keyword evidence="2" id="KW-1185">Reference proteome</keyword>
<protein>
    <submittedName>
        <fullName evidence="1">Uncharacterized protein</fullName>
    </submittedName>
</protein>
<sequence length="131" mass="14917">MADPTLPPMYRAAMEWKQNVTDPFCNCYATWKYTGSPYATLHRHWSTVLRCINEKKIIVRPPQDKQIAIEALDKATWRGEEERIAFPKMLGAEAGQGRTPAPKVHLRKFHEKTKKLAGAVIEAEDKIVARG</sequence>